<keyword evidence="1" id="KW-0812">Transmembrane</keyword>
<evidence type="ECO:0000313" key="2">
    <source>
        <dbReference type="EMBL" id="RQH31157.1"/>
    </source>
</evidence>
<feature type="transmembrane region" description="Helical" evidence="1">
    <location>
        <begin position="35"/>
        <end position="56"/>
    </location>
</feature>
<protein>
    <submittedName>
        <fullName evidence="2">Uncharacterized protein</fullName>
    </submittedName>
</protein>
<proteinExistence type="predicted"/>
<evidence type="ECO:0000313" key="3">
    <source>
        <dbReference type="Proteomes" id="UP000269154"/>
    </source>
</evidence>
<dbReference type="Proteomes" id="UP000269154">
    <property type="component" value="Unassembled WGS sequence"/>
</dbReference>
<dbReference type="OrthoDB" id="509327at2"/>
<dbReference type="EMBL" id="RCBY01000170">
    <property type="protein sequence ID" value="RQH31157.1"/>
    <property type="molecule type" value="Genomic_DNA"/>
</dbReference>
<organism evidence="2 3">
    <name type="scientific">Okeania hirsuta</name>
    <dbReference type="NCBI Taxonomy" id="1458930"/>
    <lineage>
        <taxon>Bacteria</taxon>
        <taxon>Bacillati</taxon>
        <taxon>Cyanobacteriota</taxon>
        <taxon>Cyanophyceae</taxon>
        <taxon>Oscillatoriophycideae</taxon>
        <taxon>Oscillatoriales</taxon>
        <taxon>Microcoleaceae</taxon>
        <taxon>Okeania</taxon>
    </lineage>
</organism>
<accession>A0A3N6P400</accession>
<keyword evidence="1" id="KW-0472">Membrane</keyword>
<reference evidence="2 3" key="1">
    <citation type="journal article" date="2018" name="ACS Chem. Biol.">
        <title>Ketoreductase domain dysfunction expands chemodiversity: malyngamide biosynthesis in the cyanobacterium Okeania hirsuta.</title>
        <authorList>
            <person name="Moss N.A."/>
            <person name="Leao T."/>
            <person name="Rankin M."/>
            <person name="McCullough T.M."/>
            <person name="Qu P."/>
            <person name="Korobeynikov A."/>
            <person name="Smith J.L."/>
            <person name="Gerwick L."/>
            <person name="Gerwick W.H."/>
        </authorList>
    </citation>
    <scope>NUCLEOTIDE SEQUENCE [LARGE SCALE GENOMIC DNA]</scope>
    <source>
        <strain evidence="2 3">PAB10Feb10-1</strain>
    </source>
</reference>
<keyword evidence="1" id="KW-1133">Transmembrane helix</keyword>
<feature type="transmembrane region" description="Helical" evidence="1">
    <location>
        <begin position="119"/>
        <end position="138"/>
    </location>
</feature>
<feature type="transmembrane region" description="Helical" evidence="1">
    <location>
        <begin position="93"/>
        <end position="113"/>
    </location>
</feature>
<comment type="caution">
    <text evidence="2">The sequence shown here is derived from an EMBL/GenBank/DDBJ whole genome shotgun (WGS) entry which is preliminary data.</text>
</comment>
<keyword evidence="3" id="KW-1185">Reference proteome</keyword>
<sequence length="258" mass="29411">MKTSVNFASFTVGLALILLLTFGILQWLHISVGSFLDWVIGGACFWWLLLIVTVPWNIHFEAKEVLAEAAESKQKGITVDAQQVDYVAKLARFSLWIALALHFLSTVGLYTLAITGISVFGYVSSGAALLLTVLRPAIRLYQYLVVRLSMIRRELLHPRADIIELRNRFVNIEKTVEYLGTQLSIENPESFRSKQQQHSEITRKEFSRLAVTIEDLRNTNQAEHHQLARDFEKAISRLSTDGKFLNHVQEIIRFIKEA</sequence>
<name>A0A3N6P400_9CYAN</name>
<feature type="transmembrane region" description="Helical" evidence="1">
    <location>
        <begin position="7"/>
        <end position="29"/>
    </location>
</feature>
<dbReference type="RefSeq" id="WP_124155272.1">
    <property type="nucleotide sequence ID" value="NZ_CAWOLW010000080.1"/>
</dbReference>
<evidence type="ECO:0000256" key="1">
    <source>
        <dbReference type="SAM" id="Phobius"/>
    </source>
</evidence>
<dbReference type="AlphaFoldDB" id="A0A3N6P400"/>
<gene>
    <name evidence="2" type="ORF">D5R40_23475</name>
</gene>